<proteinExistence type="predicted"/>
<keyword evidence="1" id="KW-1133">Transmembrane helix</keyword>
<keyword evidence="1" id="KW-0472">Membrane</keyword>
<sequence>MEIGGLMAEALKIFLGNPDVMTTLITFAVTLSISLTALKIYRLSKGE</sequence>
<gene>
    <name evidence="2" type="ORF">MUN88_14185</name>
</gene>
<dbReference type="RefSeq" id="WP_244716154.1">
    <property type="nucleotide sequence ID" value="NZ_CP095072.1"/>
</dbReference>
<name>A0ABY4EYG3_9BACI</name>
<protein>
    <recommendedName>
        <fullName evidence="4">Holin-like Toxin (Hol-Tox)</fullName>
    </recommendedName>
</protein>
<evidence type="ECO:0008006" key="4">
    <source>
        <dbReference type="Google" id="ProtNLM"/>
    </source>
</evidence>
<keyword evidence="3" id="KW-1185">Reference proteome</keyword>
<evidence type="ECO:0000256" key="1">
    <source>
        <dbReference type="SAM" id="Phobius"/>
    </source>
</evidence>
<evidence type="ECO:0000313" key="2">
    <source>
        <dbReference type="EMBL" id="UOQ47216.1"/>
    </source>
</evidence>
<evidence type="ECO:0000313" key="3">
    <source>
        <dbReference type="Proteomes" id="UP000831782"/>
    </source>
</evidence>
<organism evidence="2 3">
    <name type="scientific">Gracilibacillus caseinilyticus</name>
    <dbReference type="NCBI Taxonomy" id="2932256"/>
    <lineage>
        <taxon>Bacteria</taxon>
        <taxon>Bacillati</taxon>
        <taxon>Bacillota</taxon>
        <taxon>Bacilli</taxon>
        <taxon>Bacillales</taxon>
        <taxon>Bacillaceae</taxon>
        <taxon>Gracilibacillus</taxon>
    </lineage>
</organism>
<accession>A0ABY4EYG3</accession>
<dbReference type="EMBL" id="CP095072">
    <property type="protein sequence ID" value="UOQ47216.1"/>
    <property type="molecule type" value="Genomic_DNA"/>
</dbReference>
<keyword evidence="1" id="KW-0812">Transmembrane</keyword>
<dbReference type="Proteomes" id="UP000831782">
    <property type="component" value="Chromosome"/>
</dbReference>
<feature type="transmembrane region" description="Helical" evidence="1">
    <location>
        <begin position="20"/>
        <end position="41"/>
    </location>
</feature>
<reference evidence="2 3" key="1">
    <citation type="submission" date="2022-04" db="EMBL/GenBank/DDBJ databases">
        <title>Gracilibacillus sp. isolated from saltern.</title>
        <authorList>
            <person name="Won M."/>
            <person name="Lee C.-M."/>
            <person name="Woen H.-Y."/>
            <person name="Kwon S.-W."/>
        </authorList>
    </citation>
    <scope>NUCLEOTIDE SEQUENCE [LARGE SCALE GENOMIC DNA]</scope>
    <source>
        <strain evidence="2 3">SSWR10-1</strain>
    </source>
</reference>